<protein>
    <submittedName>
        <fullName evidence="1">Uncharacterized protein</fullName>
    </submittedName>
</protein>
<dbReference type="HOGENOM" id="CLU_2285808_0_0_9"/>
<proteinExistence type="predicted"/>
<keyword evidence="2" id="KW-1185">Reference proteome</keyword>
<evidence type="ECO:0000313" key="2">
    <source>
        <dbReference type="Proteomes" id="UP000003136"/>
    </source>
</evidence>
<evidence type="ECO:0000313" key="1">
    <source>
        <dbReference type="EMBL" id="EEC57252.1"/>
    </source>
</evidence>
<dbReference type="STRING" id="483218.BACPEC_01760"/>
<dbReference type="eggNOG" id="COG0582">
    <property type="taxonomic scope" value="Bacteria"/>
</dbReference>
<dbReference type="AlphaFoldDB" id="B7ARQ6"/>
<comment type="caution">
    <text evidence="1">The sequence shown here is derived from an EMBL/GenBank/DDBJ whole genome shotgun (WGS) entry which is preliminary data.</text>
</comment>
<name>B7ARQ6_9FIRM</name>
<reference evidence="1 2" key="1">
    <citation type="submission" date="2008-11" db="EMBL/GenBank/DDBJ databases">
        <title>Draft genome sequence of Bacteroides pectinophilus (ATCC 43243).</title>
        <authorList>
            <person name="Sudarsanam P."/>
            <person name="Ley R."/>
            <person name="Guruge J."/>
            <person name="Turnbaugh P.J."/>
            <person name="Mahowald M."/>
            <person name="Liep D."/>
            <person name="Gordon J."/>
        </authorList>
    </citation>
    <scope>NUCLEOTIDE SEQUENCE [LARGE SCALE GENOMIC DNA]</scope>
    <source>
        <strain evidence="1 2">ATCC 43243</strain>
    </source>
</reference>
<dbReference type="EMBL" id="ABVQ01000036">
    <property type="protein sequence ID" value="EEC57252.1"/>
    <property type="molecule type" value="Genomic_DNA"/>
</dbReference>
<organism evidence="1 2">
    <name type="scientific">[Bacteroides] pectinophilus ATCC 43243</name>
    <dbReference type="NCBI Taxonomy" id="483218"/>
    <lineage>
        <taxon>Bacteria</taxon>
        <taxon>Bacillati</taxon>
        <taxon>Bacillota</taxon>
        <taxon>Clostridia</taxon>
        <taxon>Eubacteriales</taxon>
    </lineage>
</organism>
<sequence length="101" mass="11702">MQYGELYHRNFYKEAQDKNRVYYEYYHLDGTEEIPVDYKEISFVCLRPDGCLELPSTLSIACRSVAKGWTDLRISISTSCDTPTQATSSQTELPQKMCRNC</sequence>
<reference evidence="1 2" key="2">
    <citation type="submission" date="2008-11" db="EMBL/GenBank/DDBJ databases">
        <authorList>
            <person name="Fulton L."/>
            <person name="Clifton S."/>
            <person name="Fulton B."/>
            <person name="Xu J."/>
            <person name="Minx P."/>
            <person name="Pepin K.H."/>
            <person name="Johnson M."/>
            <person name="Bhonagiri V."/>
            <person name="Nash W.E."/>
            <person name="Mardis E.R."/>
            <person name="Wilson R.K."/>
        </authorList>
    </citation>
    <scope>NUCLEOTIDE SEQUENCE [LARGE SCALE GENOMIC DNA]</scope>
    <source>
        <strain evidence="1 2">ATCC 43243</strain>
    </source>
</reference>
<dbReference type="Proteomes" id="UP000003136">
    <property type="component" value="Unassembled WGS sequence"/>
</dbReference>
<gene>
    <name evidence="1" type="ORF">BACPEC_01760</name>
</gene>
<accession>B7ARQ6</accession>